<feature type="signal peptide" evidence="1">
    <location>
        <begin position="1"/>
        <end position="23"/>
    </location>
</feature>
<evidence type="ECO:0000256" key="1">
    <source>
        <dbReference type="SAM" id="SignalP"/>
    </source>
</evidence>
<feature type="chain" id="PRO_5004784391" evidence="1">
    <location>
        <begin position="24"/>
        <end position="125"/>
    </location>
</feature>
<evidence type="ECO:0000313" key="2">
    <source>
        <dbReference type="EMBL" id="AHD24738.1"/>
    </source>
</evidence>
<keyword evidence="1" id="KW-0732">Signal</keyword>
<name>V9XRM1_SCHMD</name>
<sequence>MKISIILLVCGLAIAAVNVKVDAIPTEMNEFPEISRVEYDNIMAKISTLLPADVFQKVQGYATQLAGLYKQVKEAWSDPARKDEFNGLFEKVMAIVKPLMEIKDKYLPDLNLDDLFDADSNVESR</sequence>
<accession>V9XRM1</accession>
<dbReference type="EMBL" id="KF730681">
    <property type="protein sequence ID" value="AHD24738.1"/>
    <property type="molecule type" value="mRNA"/>
</dbReference>
<proteinExistence type="evidence at transcript level"/>
<dbReference type="AlphaFoldDB" id="V9XRM1"/>
<protein>
    <submittedName>
        <fullName evidence="2">X1.A.B7.1</fullName>
    </submittedName>
</protein>
<organism evidence="2">
    <name type="scientific">Schmidtea mediterranea</name>
    <name type="common">Freshwater planarian flatworm</name>
    <dbReference type="NCBI Taxonomy" id="79327"/>
    <lineage>
        <taxon>Eukaryota</taxon>
        <taxon>Metazoa</taxon>
        <taxon>Spiralia</taxon>
        <taxon>Lophotrochozoa</taxon>
        <taxon>Platyhelminthes</taxon>
        <taxon>Rhabditophora</taxon>
        <taxon>Seriata</taxon>
        <taxon>Tricladida</taxon>
        <taxon>Continenticola</taxon>
        <taxon>Geoplanoidea</taxon>
        <taxon>Dugesiidae</taxon>
        <taxon>Schmidtea</taxon>
    </lineage>
</organism>
<reference evidence="2" key="1">
    <citation type="submission" date="2013-10" db="EMBL/GenBank/DDBJ databases">
        <title>Expression cloning of novel planarian secreted proteins by a yeast-based Signal Sequence Trap screen.</title>
        <authorList>
            <person name="Rossi A."/>
        </authorList>
    </citation>
    <scope>NUCLEOTIDE SEQUENCE</scope>
</reference>